<evidence type="ECO:0000313" key="3">
    <source>
        <dbReference type="Proteomes" id="UP000422569"/>
    </source>
</evidence>
<protein>
    <recommendedName>
        <fullName evidence="4">Calcineurin-like phosphoesterase domain-containing protein</fullName>
    </recommendedName>
</protein>
<dbReference type="Proteomes" id="UP000422569">
    <property type="component" value="Chromosome"/>
</dbReference>
<dbReference type="InterPro" id="IPR029052">
    <property type="entry name" value="Metallo-depent_PP-like"/>
</dbReference>
<dbReference type="RefSeq" id="WP_016921878.1">
    <property type="nucleotide sequence ID" value="NZ_CP044331.1"/>
</dbReference>
<dbReference type="KEGG" id="mpar:F7D14_12250"/>
<evidence type="ECO:0008006" key="4">
    <source>
        <dbReference type="Google" id="ProtNLM"/>
    </source>
</evidence>
<reference evidence="2 3" key="1">
    <citation type="submission" date="2019-09" db="EMBL/GenBank/DDBJ databases">
        <title>Isolation and complete genome sequencing of Methylocystis species.</title>
        <authorList>
            <person name="Rumah B.L."/>
            <person name="Stead C.E."/>
            <person name="Stevens B.C."/>
            <person name="Minton N.P."/>
            <person name="Grosse-Honebrink A."/>
            <person name="Zhang Y."/>
        </authorList>
    </citation>
    <scope>NUCLEOTIDE SEQUENCE [LARGE SCALE GENOMIC DNA]</scope>
    <source>
        <strain evidence="2 3">BRCS2</strain>
    </source>
</reference>
<evidence type="ECO:0000313" key="2">
    <source>
        <dbReference type="EMBL" id="QGM98168.1"/>
    </source>
</evidence>
<dbReference type="SUPFAM" id="SSF56300">
    <property type="entry name" value="Metallo-dependent phosphatases"/>
    <property type="match status" value="1"/>
</dbReference>
<dbReference type="AlphaFoldDB" id="A0A6B8M6Q5"/>
<dbReference type="EMBL" id="CP044331">
    <property type="protein sequence ID" value="QGM98168.1"/>
    <property type="molecule type" value="Genomic_DNA"/>
</dbReference>
<sequence length="370" mass="39898">MKTLLLSAAIVTAAICGSAPAGATTVATTPYAPKTKTTIAVMGDWPYNQLLIDNANLLINSVNADPDVSLLVHVGDIHSGSMACTSANVLPPISSSDPGFNQKVFSFFQRFRTPVVYTPGDNEWTDCHKSKEFKSGAPLSEIAAVRSLFFAKPGHTLGLNEMLVNTQAEKFDPAYPSDAQFVENVIWWDAQTLFVTVDMPGSNNDTLAWTNGFENDAAHQKEVIDRNFAAERWLNAAFQIAIRENMKAIVIALQADMWDPAAVAPGGDGLNGYSTFVAELARLCLIYNKPVLLLNGDSHLYGADKPLADPNSPTGLIHHTTAVPNLTRITVQGSTSAPAEWLKLTIDASAASPFSWINVPYCKDPLTSCK</sequence>
<accession>A0A6B8M6Q5</accession>
<evidence type="ECO:0000256" key="1">
    <source>
        <dbReference type="SAM" id="SignalP"/>
    </source>
</evidence>
<proteinExistence type="predicted"/>
<keyword evidence="1" id="KW-0732">Signal</keyword>
<gene>
    <name evidence="2" type="ORF">F7D14_12250</name>
</gene>
<organism evidence="2 3">
    <name type="scientific">Methylocystis parvus</name>
    <dbReference type="NCBI Taxonomy" id="134"/>
    <lineage>
        <taxon>Bacteria</taxon>
        <taxon>Pseudomonadati</taxon>
        <taxon>Pseudomonadota</taxon>
        <taxon>Alphaproteobacteria</taxon>
        <taxon>Hyphomicrobiales</taxon>
        <taxon>Methylocystaceae</taxon>
        <taxon>Methylocystis</taxon>
    </lineage>
</organism>
<name>A0A6B8M6Q5_9HYPH</name>
<feature type="chain" id="PRO_5025660545" description="Calcineurin-like phosphoesterase domain-containing protein" evidence="1">
    <location>
        <begin position="24"/>
        <end position="370"/>
    </location>
</feature>
<keyword evidence="3" id="KW-1185">Reference proteome</keyword>
<feature type="signal peptide" evidence="1">
    <location>
        <begin position="1"/>
        <end position="23"/>
    </location>
</feature>